<organism evidence="3 4">
    <name type="scientific">Candidatus Enterococcus courvalinii</name>
    <dbReference type="NCBI Taxonomy" id="2815329"/>
    <lineage>
        <taxon>Bacteria</taxon>
        <taxon>Bacillati</taxon>
        <taxon>Bacillota</taxon>
        <taxon>Bacilli</taxon>
        <taxon>Lactobacillales</taxon>
        <taxon>Enterococcaceae</taxon>
        <taxon>Enterococcus</taxon>
    </lineage>
</organism>
<dbReference type="Gene3D" id="1.10.260.40">
    <property type="entry name" value="lambda repressor-like DNA-binding domains"/>
    <property type="match status" value="1"/>
</dbReference>
<dbReference type="PANTHER" id="PTHR46558:SF14">
    <property type="entry name" value="HTH-TYPE TRANSCRIPTIONAL REGULATOR ANSR"/>
    <property type="match status" value="1"/>
</dbReference>
<evidence type="ECO:0000259" key="2">
    <source>
        <dbReference type="PROSITE" id="PS50943"/>
    </source>
</evidence>
<name>A0ABS3I0G8_9ENTE</name>
<proteinExistence type="predicted"/>
<evidence type="ECO:0000313" key="4">
    <source>
        <dbReference type="Proteomes" id="UP000664832"/>
    </source>
</evidence>
<protein>
    <submittedName>
        <fullName evidence="3">Helix-turn-helix transcriptional regulator</fullName>
    </submittedName>
</protein>
<dbReference type="InterPro" id="IPR010982">
    <property type="entry name" value="Lambda_DNA-bd_dom_sf"/>
</dbReference>
<dbReference type="RefSeq" id="WP_206898931.1">
    <property type="nucleotide sequence ID" value="NZ_JAFLWI010000009.1"/>
</dbReference>
<sequence length="106" mass="12129">MSMEYFGDKLKSLRKTKKMTQATLADRLGVSKWAVTSYEQGKTYPSVEILIKICDVLEVSSDYLLGISDHLPVKMETAGLSEEEVRLLLQFLNLVEQNRTPKKEQF</sequence>
<accession>A0ABS3I0G8</accession>
<evidence type="ECO:0000313" key="3">
    <source>
        <dbReference type="EMBL" id="MBO0482210.1"/>
    </source>
</evidence>
<keyword evidence="1" id="KW-0238">DNA-binding</keyword>
<dbReference type="SUPFAM" id="SSF47413">
    <property type="entry name" value="lambda repressor-like DNA-binding domains"/>
    <property type="match status" value="1"/>
</dbReference>
<gene>
    <name evidence="3" type="ORF">JZO71_07750</name>
</gene>
<feature type="domain" description="HTH cro/C1-type" evidence="2">
    <location>
        <begin position="10"/>
        <end position="64"/>
    </location>
</feature>
<comment type="caution">
    <text evidence="3">The sequence shown here is derived from an EMBL/GenBank/DDBJ whole genome shotgun (WGS) entry which is preliminary data.</text>
</comment>
<reference evidence="3 4" key="1">
    <citation type="submission" date="2021-03" db="EMBL/GenBank/DDBJ databases">
        <title>Enterococcal diversity collection.</title>
        <authorList>
            <person name="Gilmore M.S."/>
            <person name="Schwartzman J."/>
            <person name="Van Tyne D."/>
            <person name="Martin M."/>
            <person name="Earl A.M."/>
            <person name="Manson A.L."/>
            <person name="Straub T."/>
            <person name="Salamzade R."/>
            <person name="Saavedra J."/>
            <person name="Lebreton F."/>
            <person name="Prichula J."/>
            <person name="Schaufler K."/>
            <person name="Gaca A."/>
            <person name="Sgardioli B."/>
            <person name="Wagenaar J."/>
            <person name="Strong T."/>
        </authorList>
    </citation>
    <scope>NUCLEOTIDE SEQUENCE [LARGE SCALE GENOMIC DNA]</scope>
    <source>
        <strain evidence="3 4">MSG2901</strain>
    </source>
</reference>
<dbReference type="PANTHER" id="PTHR46558">
    <property type="entry name" value="TRACRIPTIONAL REGULATORY PROTEIN-RELATED-RELATED"/>
    <property type="match status" value="1"/>
</dbReference>
<dbReference type="SMART" id="SM00530">
    <property type="entry name" value="HTH_XRE"/>
    <property type="match status" value="1"/>
</dbReference>
<evidence type="ECO:0000256" key="1">
    <source>
        <dbReference type="ARBA" id="ARBA00023125"/>
    </source>
</evidence>
<dbReference type="Pfam" id="PF01381">
    <property type="entry name" value="HTH_3"/>
    <property type="match status" value="1"/>
</dbReference>
<dbReference type="PROSITE" id="PS50943">
    <property type="entry name" value="HTH_CROC1"/>
    <property type="match status" value="1"/>
</dbReference>
<dbReference type="InterPro" id="IPR001387">
    <property type="entry name" value="Cro/C1-type_HTH"/>
</dbReference>
<keyword evidence="4" id="KW-1185">Reference proteome</keyword>
<dbReference type="EMBL" id="JAFLWI010000009">
    <property type="protein sequence ID" value="MBO0482210.1"/>
    <property type="molecule type" value="Genomic_DNA"/>
</dbReference>
<dbReference type="Proteomes" id="UP000664832">
    <property type="component" value="Unassembled WGS sequence"/>
</dbReference>
<dbReference type="CDD" id="cd00093">
    <property type="entry name" value="HTH_XRE"/>
    <property type="match status" value="1"/>
</dbReference>